<dbReference type="EMBL" id="JAGPYM010000013">
    <property type="protein sequence ID" value="KAH6887993.1"/>
    <property type="molecule type" value="Genomic_DNA"/>
</dbReference>
<evidence type="ECO:0000256" key="1">
    <source>
        <dbReference type="SAM" id="SignalP"/>
    </source>
</evidence>
<reference evidence="3 4" key="1">
    <citation type="journal article" date="2021" name="Nat. Commun.">
        <title>Genetic determinants of endophytism in the Arabidopsis root mycobiome.</title>
        <authorList>
            <person name="Mesny F."/>
            <person name="Miyauchi S."/>
            <person name="Thiergart T."/>
            <person name="Pickel B."/>
            <person name="Atanasova L."/>
            <person name="Karlsson M."/>
            <person name="Huettel B."/>
            <person name="Barry K.W."/>
            <person name="Haridas S."/>
            <person name="Chen C."/>
            <person name="Bauer D."/>
            <person name="Andreopoulos W."/>
            <person name="Pangilinan J."/>
            <person name="LaButti K."/>
            <person name="Riley R."/>
            <person name="Lipzen A."/>
            <person name="Clum A."/>
            <person name="Drula E."/>
            <person name="Henrissat B."/>
            <person name="Kohler A."/>
            <person name="Grigoriev I.V."/>
            <person name="Martin F.M."/>
            <person name="Hacquard S."/>
        </authorList>
    </citation>
    <scope>NUCLEOTIDE SEQUENCE [LARGE SCALE GENOMIC DNA]</scope>
    <source>
        <strain evidence="3 4">MPI-CAGE-CH-0241</strain>
    </source>
</reference>
<gene>
    <name evidence="3" type="ORF">B0T10DRAFT_489257</name>
</gene>
<name>A0A9P9ANF5_9HYPO</name>
<feature type="chain" id="PRO_5040250696" description="Apple domain-containing protein" evidence="1">
    <location>
        <begin position="21"/>
        <end position="235"/>
    </location>
</feature>
<keyword evidence="4" id="KW-1185">Reference proteome</keyword>
<dbReference type="Proteomes" id="UP000777438">
    <property type="component" value="Unassembled WGS sequence"/>
</dbReference>
<evidence type="ECO:0000313" key="4">
    <source>
        <dbReference type="Proteomes" id="UP000777438"/>
    </source>
</evidence>
<feature type="signal peptide" evidence="1">
    <location>
        <begin position="1"/>
        <end position="20"/>
    </location>
</feature>
<feature type="domain" description="Apple" evidence="2">
    <location>
        <begin position="39"/>
        <end position="119"/>
    </location>
</feature>
<dbReference type="InterPro" id="IPR003609">
    <property type="entry name" value="Pan_app"/>
</dbReference>
<dbReference type="PROSITE" id="PS50948">
    <property type="entry name" value="PAN"/>
    <property type="match status" value="1"/>
</dbReference>
<accession>A0A9P9ANF5</accession>
<keyword evidence="1" id="KW-0732">Signal</keyword>
<protein>
    <recommendedName>
        <fullName evidence="2">Apple domain-containing protein</fullName>
    </recommendedName>
</protein>
<dbReference type="OrthoDB" id="4822080at2759"/>
<organism evidence="3 4">
    <name type="scientific">Thelonectria olida</name>
    <dbReference type="NCBI Taxonomy" id="1576542"/>
    <lineage>
        <taxon>Eukaryota</taxon>
        <taxon>Fungi</taxon>
        <taxon>Dikarya</taxon>
        <taxon>Ascomycota</taxon>
        <taxon>Pezizomycotina</taxon>
        <taxon>Sordariomycetes</taxon>
        <taxon>Hypocreomycetidae</taxon>
        <taxon>Hypocreales</taxon>
        <taxon>Nectriaceae</taxon>
        <taxon>Thelonectria</taxon>
    </lineage>
</organism>
<evidence type="ECO:0000313" key="3">
    <source>
        <dbReference type="EMBL" id="KAH6887993.1"/>
    </source>
</evidence>
<evidence type="ECO:0000259" key="2">
    <source>
        <dbReference type="PROSITE" id="PS50948"/>
    </source>
</evidence>
<dbReference type="AlphaFoldDB" id="A0A9P9ANF5"/>
<sequence>MAATKLIALVVGLALTRVQASPAAYSDVTTTPAATPSSCLSPDAWCGVESTWYNGYFGRRRGLTNVHQCYDFCNLPRRWGDCKSFTYSEEGTCWIHDYLAKDGTKEDPGSDSYVWDKECWTCGVNVPPSPTTSSPAATSTCLSPTALCEVEAVWRGGSDLAPWGTGDGVTYPYGCWEGCVDARRPDRCKSFTWEPSTETCTFYEHSANASHYVEAGSGVWLWDIACWTCGVSGYM</sequence>
<comment type="caution">
    <text evidence="3">The sequence shown here is derived from an EMBL/GenBank/DDBJ whole genome shotgun (WGS) entry which is preliminary data.</text>
</comment>
<proteinExistence type="predicted"/>